<reference evidence="9 10" key="1">
    <citation type="submission" date="2016-03" db="EMBL/GenBank/DDBJ databases">
        <title>Pediococcus and Lactobacillus from brewery environment - whole genome sequencing and assembly.</title>
        <authorList>
            <person name="Behr J."/>
            <person name="Geissler A.J."/>
            <person name="Vogel R.F."/>
        </authorList>
    </citation>
    <scope>NUCLEOTIDE SEQUENCE [LARGE SCALE GENOMIC DNA]</scope>
    <source>
        <strain evidence="9 10">TMW 1.1995</strain>
    </source>
</reference>
<evidence type="ECO:0000256" key="1">
    <source>
        <dbReference type="ARBA" id="ARBA00004162"/>
    </source>
</evidence>
<keyword evidence="3 7" id="KW-0812">Transmembrane</keyword>
<evidence type="ECO:0000256" key="3">
    <source>
        <dbReference type="ARBA" id="ARBA00022692"/>
    </source>
</evidence>
<organism evidence="9 10">
    <name type="scientific">Secundilactobacillus paracollinoides</name>
    <dbReference type="NCBI Taxonomy" id="240427"/>
    <lineage>
        <taxon>Bacteria</taxon>
        <taxon>Bacillati</taxon>
        <taxon>Bacillota</taxon>
        <taxon>Bacilli</taxon>
        <taxon>Lactobacillales</taxon>
        <taxon>Lactobacillaceae</taxon>
        <taxon>Secundilactobacillus</taxon>
    </lineage>
</organism>
<accession>A0A1B2IZS9</accession>
<dbReference type="GO" id="GO:0005886">
    <property type="term" value="C:plasma membrane"/>
    <property type="evidence" value="ECO:0007669"/>
    <property type="project" value="UniProtKB-SubCell"/>
</dbReference>
<evidence type="ECO:0000313" key="9">
    <source>
        <dbReference type="EMBL" id="ANZ67508.1"/>
    </source>
</evidence>
<dbReference type="OrthoDB" id="9815286at2"/>
<gene>
    <name evidence="9" type="ORF">AYR63_10365</name>
</gene>
<dbReference type="InterPro" id="IPR052027">
    <property type="entry name" value="PspC"/>
</dbReference>
<name>A0A1B2IZS9_9LACO</name>
<evidence type="ECO:0000313" key="10">
    <source>
        <dbReference type="Proteomes" id="UP000093267"/>
    </source>
</evidence>
<dbReference type="EMBL" id="CP014924">
    <property type="protein sequence ID" value="ANZ67508.1"/>
    <property type="molecule type" value="Genomic_DNA"/>
</dbReference>
<evidence type="ECO:0000256" key="5">
    <source>
        <dbReference type="ARBA" id="ARBA00023136"/>
    </source>
</evidence>
<evidence type="ECO:0000256" key="7">
    <source>
        <dbReference type="SAM" id="Phobius"/>
    </source>
</evidence>
<dbReference type="AlphaFoldDB" id="A0A1B2IZS9"/>
<dbReference type="PANTHER" id="PTHR33885">
    <property type="entry name" value="PHAGE SHOCK PROTEIN C"/>
    <property type="match status" value="1"/>
</dbReference>
<dbReference type="InterPro" id="IPR007168">
    <property type="entry name" value="Phageshock_PspC_N"/>
</dbReference>
<evidence type="ECO:0000259" key="8">
    <source>
        <dbReference type="Pfam" id="PF04024"/>
    </source>
</evidence>
<proteinExistence type="predicted"/>
<protein>
    <recommendedName>
        <fullName evidence="8">Phage shock protein PspC N-terminal domain-containing protein</fullName>
    </recommendedName>
</protein>
<evidence type="ECO:0000256" key="6">
    <source>
        <dbReference type="SAM" id="MobiDB-lite"/>
    </source>
</evidence>
<dbReference type="Pfam" id="PF04024">
    <property type="entry name" value="PspC"/>
    <property type="match status" value="1"/>
</dbReference>
<dbReference type="RefSeq" id="WP_054709875.1">
    <property type="nucleotide sequence ID" value="NZ_CP014912.1"/>
</dbReference>
<keyword evidence="5 7" id="KW-0472">Membrane</keyword>
<feature type="transmembrane region" description="Helical" evidence="7">
    <location>
        <begin position="12"/>
        <end position="30"/>
    </location>
</feature>
<evidence type="ECO:0000256" key="2">
    <source>
        <dbReference type="ARBA" id="ARBA00022475"/>
    </source>
</evidence>
<feature type="region of interest" description="Disordered" evidence="6">
    <location>
        <begin position="66"/>
        <end position="106"/>
    </location>
</feature>
<keyword evidence="4 7" id="KW-1133">Transmembrane helix</keyword>
<feature type="domain" description="Phage shock protein PspC N-terminal" evidence="8">
    <location>
        <begin position="5"/>
        <end position="63"/>
    </location>
</feature>
<comment type="subcellular location">
    <subcellularLocation>
        <location evidence="1">Cell membrane</location>
        <topology evidence="1">Single-pass membrane protein</topology>
    </subcellularLocation>
</comment>
<dbReference type="STRING" id="240427.AYR62_03350"/>
<keyword evidence="10" id="KW-1185">Reference proteome</keyword>
<dbReference type="PANTHER" id="PTHR33885:SF3">
    <property type="entry name" value="PHAGE SHOCK PROTEIN C"/>
    <property type="match status" value="1"/>
</dbReference>
<feature type="compositionally biased region" description="Gly residues" evidence="6">
    <location>
        <begin position="79"/>
        <end position="88"/>
    </location>
</feature>
<keyword evidence="2" id="KW-1003">Cell membrane</keyword>
<evidence type="ECO:0000256" key="4">
    <source>
        <dbReference type="ARBA" id="ARBA00022989"/>
    </source>
</evidence>
<feature type="transmembrane region" description="Helical" evidence="7">
    <location>
        <begin position="36"/>
        <end position="57"/>
    </location>
</feature>
<dbReference type="KEGG" id="lpd:AYR62_03350"/>
<dbReference type="Proteomes" id="UP000093267">
    <property type="component" value="Chromosome"/>
</dbReference>
<sequence>MSQHRRLTRSSNKIISGVLGGIAEYFGFSATILRVVFVILTIYPGHILFGLLVYLLLMTVIPRDTSHHDSNQPHNPFSGFGGFGGGSGKQPRKTLHDVSEDDSDER</sequence>